<dbReference type="AlphaFoldDB" id="A0A2N9IVQ9"/>
<proteinExistence type="predicted"/>
<name>A0A2N9IVQ9_FAGSY</name>
<sequence length="214" mass="23908">MRPNCVRLPMTWDRLIAHAAPASEGCTDPYEDMDDNLVVREVPTPFFGEMVDTSSSRGGNLDQPSLSSWKGWFPCGCLSILESLQKRFGNFTSSFKFSCASGSFYLRLLSGVLYDMRRTPLELVTEGKLQDWRGVARELIDLGFAVDFLLERIREVARMYFGRKASAEAEAIDAQIAYYKEQIVQLEAKKNGLPPVVPLGNLSADCVLTHGLID</sequence>
<protein>
    <submittedName>
        <fullName evidence="1">Uncharacterized protein</fullName>
    </submittedName>
</protein>
<organism evidence="1">
    <name type="scientific">Fagus sylvatica</name>
    <name type="common">Beechnut</name>
    <dbReference type="NCBI Taxonomy" id="28930"/>
    <lineage>
        <taxon>Eukaryota</taxon>
        <taxon>Viridiplantae</taxon>
        <taxon>Streptophyta</taxon>
        <taxon>Embryophyta</taxon>
        <taxon>Tracheophyta</taxon>
        <taxon>Spermatophyta</taxon>
        <taxon>Magnoliopsida</taxon>
        <taxon>eudicotyledons</taxon>
        <taxon>Gunneridae</taxon>
        <taxon>Pentapetalae</taxon>
        <taxon>rosids</taxon>
        <taxon>fabids</taxon>
        <taxon>Fagales</taxon>
        <taxon>Fagaceae</taxon>
        <taxon>Fagus</taxon>
    </lineage>
</organism>
<dbReference type="EMBL" id="OIVN01006227">
    <property type="protein sequence ID" value="SPD28364.1"/>
    <property type="molecule type" value="Genomic_DNA"/>
</dbReference>
<reference evidence="1" key="1">
    <citation type="submission" date="2018-02" db="EMBL/GenBank/DDBJ databases">
        <authorList>
            <person name="Cohen D.B."/>
            <person name="Kent A.D."/>
        </authorList>
    </citation>
    <scope>NUCLEOTIDE SEQUENCE</scope>
</reference>
<evidence type="ECO:0000313" key="1">
    <source>
        <dbReference type="EMBL" id="SPD28364.1"/>
    </source>
</evidence>
<accession>A0A2N9IVQ9</accession>
<gene>
    <name evidence="1" type="ORF">FSB_LOCUS56246</name>
</gene>